<feature type="transmembrane region" description="Helical" evidence="1">
    <location>
        <begin position="153"/>
        <end position="174"/>
    </location>
</feature>
<accession>A0A4R6QJL1</accession>
<sequence length="374" mass="40940">MQARIWLSGRCFECRVERIEPSADAWIVKTRARRYFRFDTPTIALLRQLMSGEGPDLEQPEQASALSFVQGHLIPLGIFAPVDEAAEAPAAHASTGAMRWQRQLLAARQVRPLAAMLAPLYAPWVLLPLMLLCLALLARYAMHSTELLGYRDLLTYAPQELLLLVAVAVGRGLLHELGHAAACWRYTGSVGAIGFGIFMTTPVLYCDVSDIHLLPRRAKAMVGMAGTVMDIVFLTLMVGLAGSDIGVMKVFWLSLMAIAFNLVPFYRNDGFWVINDLAGTDDLLKQSLAACRAGKARLRDWALLAFMAGCAGAIVVLGWMFATEAGPQQLVDIARLMPSFPGVVLALVTGLQYAALVFGLLSALKLLPRLMRRK</sequence>
<feature type="transmembrane region" description="Helical" evidence="1">
    <location>
        <begin position="121"/>
        <end position="141"/>
    </location>
</feature>
<name>A0A4R6QJL1_9BURK</name>
<evidence type="ECO:0008006" key="4">
    <source>
        <dbReference type="Google" id="ProtNLM"/>
    </source>
</evidence>
<evidence type="ECO:0000313" key="2">
    <source>
        <dbReference type="EMBL" id="TDP62478.1"/>
    </source>
</evidence>
<protein>
    <recommendedName>
        <fullName evidence="4">Peptide zinc metalloprotease protein</fullName>
    </recommendedName>
</protein>
<organism evidence="2 3">
    <name type="scientific">Roseateles toxinivorans</name>
    <dbReference type="NCBI Taxonomy" id="270368"/>
    <lineage>
        <taxon>Bacteria</taxon>
        <taxon>Pseudomonadati</taxon>
        <taxon>Pseudomonadota</taxon>
        <taxon>Betaproteobacteria</taxon>
        <taxon>Burkholderiales</taxon>
        <taxon>Sphaerotilaceae</taxon>
        <taxon>Roseateles</taxon>
    </lineage>
</organism>
<gene>
    <name evidence="2" type="ORF">DES47_10756</name>
</gene>
<feature type="transmembrane region" description="Helical" evidence="1">
    <location>
        <begin position="186"/>
        <end position="208"/>
    </location>
</feature>
<dbReference type="Proteomes" id="UP000295361">
    <property type="component" value="Unassembled WGS sequence"/>
</dbReference>
<dbReference type="AlphaFoldDB" id="A0A4R6QJL1"/>
<keyword evidence="1" id="KW-0472">Membrane</keyword>
<dbReference type="EMBL" id="SNXS01000007">
    <property type="protein sequence ID" value="TDP62478.1"/>
    <property type="molecule type" value="Genomic_DNA"/>
</dbReference>
<feature type="transmembrane region" description="Helical" evidence="1">
    <location>
        <begin position="342"/>
        <end position="364"/>
    </location>
</feature>
<dbReference type="OrthoDB" id="9759690at2"/>
<comment type="caution">
    <text evidence="2">The sequence shown here is derived from an EMBL/GenBank/DDBJ whole genome shotgun (WGS) entry which is preliminary data.</text>
</comment>
<keyword evidence="1" id="KW-1133">Transmembrane helix</keyword>
<feature type="transmembrane region" description="Helical" evidence="1">
    <location>
        <begin position="220"/>
        <end position="241"/>
    </location>
</feature>
<dbReference type="RefSeq" id="WP_133702948.1">
    <property type="nucleotide sequence ID" value="NZ_SNXS01000007.1"/>
</dbReference>
<proteinExistence type="predicted"/>
<evidence type="ECO:0000313" key="3">
    <source>
        <dbReference type="Proteomes" id="UP000295361"/>
    </source>
</evidence>
<dbReference type="InParanoid" id="A0A4R6QJL1"/>
<feature type="transmembrane region" description="Helical" evidence="1">
    <location>
        <begin position="301"/>
        <end position="322"/>
    </location>
</feature>
<keyword evidence="1" id="KW-0812">Transmembrane</keyword>
<evidence type="ECO:0000256" key="1">
    <source>
        <dbReference type="SAM" id="Phobius"/>
    </source>
</evidence>
<keyword evidence="3" id="KW-1185">Reference proteome</keyword>
<reference evidence="2 3" key="1">
    <citation type="submission" date="2019-03" db="EMBL/GenBank/DDBJ databases">
        <title>Genomic Encyclopedia of Type Strains, Phase IV (KMG-IV): sequencing the most valuable type-strain genomes for metagenomic binning, comparative biology and taxonomic classification.</title>
        <authorList>
            <person name="Goeker M."/>
        </authorList>
    </citation>
    <scope>NUCLEOTIDE SEQUENCE [LARGE SCALE GENOMIC DNA]</scope>
    <source>
        <strain evidence="2 3">DSM 16998</strain>
    </source>
</reference>